<dbReference type="OrthoDB" id="10268011at2759"/>
<dbReference type="AlphaFoldDB" id="A0A5M8PES8"/>
<name>A0A5M8PES8_9LECA</name>
<sequence>MKSVASSTWPGNYSFHPFKVRATNKEFSFSRRSTGLPTAELKGSNISCAVAPGMQETLINGVLQGRKQVDPRGASAVCRRKMWKALVEVIALLGVPALQRVLSHSQYASFKEDDMLRDRSHVKDAVRNQALKGWIKNAGDDFELGAG</sequence>
<protein>
    <submittedName>
        <fullName evidence="1">Uncharacterized protein</fullName>
    </submittedName>
</protein>
<dbReference type="EMBL" id="VXIT01000015">
    <property type="protein sequence ID" value="KAA6407857.1"/>
    <property type="molecule type" value="Genomic_DNA"/>
</dbReference>
<proteinExistence type="predicted"/>
<comment type="caution">
    <text evidence="1">The sequence shown here is derived from an EMBL/GenBank/DDBJ whole genome shotgun (WGS) entry which is preliminary data.</text>
</comment>
<dbReference type="PANTHER" id="PTHR47803:SF1">
    <property type="entry name" value="TRNA-SPECIFIC ADENOSINE DEAMINASE 1"/>
    <property type="match status" value="1"/>
</dbReference>
<dbReference type="Proteomes" id="UP000324767">
    <property type="component" value="Unassembled WGS sequence"/>
</dbReference>
<evidence type="ECO:0000313" key="2">
    <source>
        <dbReference type="Proteomes" id="UP000324767"/>
    </source>
</evidence>
<organism evidence="1 2">
    <name type="scientific">Lasallia pustulata</name>
    <dbReference type="NCBI Taxonomy" id="136370"/>
    <lineage>
        <taxon>Eukaryota</taxon>
        <taxon>Fungi</taxon>
        <taxon>Dikarya</taxon>
        <taxon>Ascomycota</taxon>
        <taxon>Pezizomycotina</taxon>
        <taxon>Lecanoromycetes</taxon>
        <taxon>OSLEUM clade</taxon>
        <taxon>Umbilicariomycetidae</taxon>
        <taxon>Umbilicariales</taxon>
        <taxon>Umbilicariaceae</taxon>
        <taxon>Lasallia</taxon>
    </lineage>
</organism>
<dbReference type="GO" id="GO:0002100">
    <property type="term" value="P:tRNA wobble adenosine to inosine editing"/>
    <property type="evidence" value="ECO:0007669"/>
    <property type="project" value="InterPro"/>
</dbReference>
<dbReference type="GO" id="GO:0043829">
    <property type="term" value="F:tRNA-specific adenosine-37 deaminase activity"/>
    <property type="evidence" value="ECO:0007669"/>
    <property type="project" value="TreeGrafter"/>
</dbReference>
<gene>
    <name evidence="1" type="ORF">FRX48_08208</name>
</gene>
<reference evidence="1 2" key="1">
    <citation type="submission" date="2019-09" db="EMBL/GenBank/DDBJ databases">
        <title>The hologenome of the rock-dwelling lichen Lasallia pustulata.</title>
        <authorList>
            <person name="Greshake Tzovaras B."/>
            <person name="Segers F."/>
            <person name="Bicker A."/>
            <person name="Dal Grande F."/>
            <person name="Otte J."/>
            <person name="Hankeln T."/>
            <person name="Schmitt I."/>
            <person name="Ebersberger I."/>
        </authorList>
    </citation>
    <scope>NUCLEOTIDE SEQUENCE [LARGE SCALE GENOMIC DNA]</scope>
    <source>
        <strain evidence="1">A1-1</strain>
    </source>
</reference>
<evidence type="ECO:0000313" key="1">
    <source>
        <dbReference type="EMBL" id="KAA6407857.1"/>
    </source>
</evidence>
<dbReference type="PANTHER" id="PTHR47803">
    <property type="entry name" value="TRNA-SPECIFIC ADENOSINE DEAMINASE 1"/>
    <property type="match status" value="1"/>
</dbReference>
<accession>A0A5M8PES8</accession>
<dbReference type="InterPro" id="IPR042935">
    <property type="entry name" value="Tad1"/>
</dbReference>